<keyword evidence="1" id="KW-0472">Membrane</keyword>
<keyword evidence="1" id="KW-0812">Transmembrane</keyword>
<organism evidence="2 3">
    <name type="scientific">Clostridium hominis</name>
    <dbReference type="NCBI Taxonomy" id="2763036"/>
    <lineage>
        <taxon>Bacteria</taxon>
        <taxon>Bacillati</taxon>
        <taxon>Bacillota</taxon>
        <taxon>Clostridia</taxon>
        <taxon>Eubacteriales</taxon>
        <taxon>Clostridiaceae</taxon>
        <taxon>Clostridium</taxon>
    </lineage>
</organism>
<accession>A0ABR7DHV9</accession>
<dbReference type="EMBL" id="JACOOO010000047">
    <property type="protein sequence ID" value="MBC5631030.1"/>
    <property type="molecule type" value="Genomic_DNA"/>
</dbReference>
<dbReference type="RefSeq" id="WP_186861138.1">
    <property type="nucleotide sequence ID" value="NZ_JACOOO010000047.1"/>
</dbReference>
<keyword evidence="1" id="KW-1133">Transmembrane helix</keyword>
<reference evidence="2 3" key="1">
    <citation type="submission" date="2020-08" db="EMBL/GenBank/DDBJ databases">
        <title>Genome public.</title>
        <authorList>
            <person name="Liu C."/>
            <person name="Sun Q."/>
        </authorList>
    </citation>
    <scope>NUCLEOTIDE SEQUENCE [LARGE SCALE GENOMIC DNA]</scope>
    <source>
        <strain evidence="2 3">NSJ-6</strain>
    </source>
</reference>
<protein>
    <submittedName>
        <fullName evidence="2">Uncharacterized protein</fullName>
    </submittedName>
</protein>
<evidence type="ECO:0000313" key="2">
    <source>
        <dbReference type="EMBL" id="MBC5631030.1"/>
    </source>
</evidence>
<keyword evidence="3" id="KW-1185">Reference proteome</keyword>
<evidence type="ECO:0000313" key="3">
    <source>
        <dbReference type="Proteomes" id="UP000596929"/>
    </source>
</evidence>
<evidence type="ECO:0000256" key="1">
    <source>
        <dbReference type="SAM" id="Phobius"/>
    </source>
</evidence>
<feature type="transmembrane region" description="Helical" evidence="1">
    <location>
        <begin position="6"/>
        <end position="23"/>
    </location>
</feature>
<dbReference type="Proteomes" id="UP000596929">
    <property type="component" value="Unassembled WGS sequence"/>
</dbReference>
<feature type="transmembrane region" description="Helical" evidence="1">
    <location>
        <begin position="35"/>
        <end position="53"/>
    </location>
</feature>
<name>A0ABR7DHV9_9CLOT</name>
<comment type="caution">
    <text evidence="2">The sequence shown here is derived from an EMBL/GenBank/DDBJ whole genome shotgun (WGS) entry which is preliminary data.</text>
</comment>
<sequence length="54" mass="6231">MGTLKIIQIILKIIALIFMAICFAEVHKARIHNNFISEFRYLLLAILMLTVITN</sequence>
<proteinExistence type="predicted"/>
<gene>
    <name evidence="2" type="ORF">H8S20_19575</name>
</gene>